<reference evidence="2" key="1">
    <citation type="submission" date="2021-04" db="EMBL/GenBank/DDBJ databases">
        <title>First draft genome resource for Brassicaceae pathogens Fusarium oxysporum f. sp. raphani and Fusarium oxysporum f. sp. rapae.</title>
        <authorList>
            <person name="Asai S."/>
        </authorList>
    </citation>
    <scope>NUCLEOTIDE SEQUENCE</scope>
    <source>
        <strain evidence="2">Tf1208</strain>
    </source>
</reference>
<accession>A0A8J5TQI7</accession>
<organism evidence="2 3">
    <name type="scientific">Fusarium oxysporum f. sp. rapae</name>
    <dbReference type="NCBI Taxonomy" id="485398"/>
    <lineage>
        <taxon>Eukaryota</taxon>
        <taxon>Fungi</taxon>
        <taxon>Dikarya</taxon>
        <taxon>Ascomycota</taxon>
        <taxon>Pezizomycotina</taxon>
        <taxon>Sordariomycetes</taxon>
        <taxon>Hypocreomycetidae</taxon>
        <taxon>Hypocreales</taxon>
        <taxon>Nectriaceae</taxon>
        <taxon>Fusarium</taxon>
        <taxon>Fusarium oxysporum species complex</taxon>
    </lineage>
</organism>
<gene>
    <name evidence="2" type="ORF">Forpe1208_v010798</name>
</gene>
<evidence type="ECO:0000313" key="2">
    <source>
        <dbReference type="EMBL" id="KAG7409970.1"/>
    </source>
</evidence>
<comment type="caution">
    <text evidence="2">The sequence shown here is derived from an EMBL/GenBank/DDBJ whole genome shotgun (WGS) entry which is preliminary data.</text>
</comment>
<dbReference type="EMBL" id="JAELUQ010000008">
    <property type="protein sequence ID" value="KAG7409970.1"/>
    <property type="molecule type" value="Genomic_DNA"/>
</dbReference>
<keyword evidence="1" id="KW-1133">Transmembrane helix</keyword>
<keyword evidence="1" id="KW-0472">Membrane</keyword>
<evidence type="ECO:0000313" key="3">
    <source>
        <dbReference type="Proteomes" id="UP000694050"/>
    </source>
</evidence>
<name>A0A8J5TQI7_FUSOX</name>
<proteinExistence type="predicted"/>
<keyword evidence="1" id="KW-0812">Transmembrane</keyword>
<protein>
    <submittedName>
        <fullName evidence="2">Uncharacterized protein</fullName>
    </submittedName>
</protein>
<feature type="transmembrane region" description="Helical" evidence="1">
    <location>
        <begin position="16"/>
        <end position="34"/>
    </location>
</feature>
<evidence type="ECO:0000256" key="1">
    <source>
        <dbReference type="SAM" id="Phobius"/>
    </source>
</evidence>
<dbReference type="AlphaFoldDB" id="A0A8J5TQI7"/>
<dbReference type="Proteomes" id="UP000694050">
    <property type="component" value="Unassembled WGS sequence"/>
</dbReference>
<sequence>MHVVAGSKRLPHTIRAIYVLTMRIPFIIGLALVATSQACDKYKYCHCTNADGTPNDGATFRSCPSDRIKFVEKGYAECEHYENFVFAIKAIDNCNFRKACNHNGAPGDSNCRAKVGIFKA</sequence>